<dbReference type="PROSITE" id="PS50801">
    <property type="entry name" value="STAS"/>
    <property type="match status" value="1"/>
</dbReference>
<accession>A0ABT9G0H0</accession>
<dbReference type="RefSeq" id="WP_305748532.1">
    <property type="nucleotide sequence ID" value="NZ_JAUZEE010000002.1"/>
</dbReference>
<dbReference type="Pfam" id="PF13466">
    <property type="entry name" value="STAS_2"/>
    <property type="match status" value="1"/>
</dbReference>
<dbReference type="EMBL" id="JAUZEE010000002">
    <property type="protein sequence ID" value="MDP4299977.1"/>
    <property type="molecule type" value="Genomic_DNA"/>
</dbReference>
<dbReference type="InterPro" id="IPR058548">
    <property type="entry name" value="MlaB-like_STAS"/>
</dbReference>
<dbReference type="PANTHER" id="PTHR35849:SF2">
    <property type="entry name" value="BLR2341 PROTEIN"/>
    <property type="match status" value="1"/>
</dbReference>
<keyword evidence="3" id="KW-1185">Reference proteome</keyword>
<gene>
    <name evidence="2" type="ORF">Q8X39_04970</name>
</gene>
<organism evidence="2 3">
    <name type="scientific">Leptothrix discophora</name>
    <dbReference type="NCBI Taxonomy" id="89"/>
    <lineage>
        <taxon>Bacteria</taxon>
        <taxon>Pseudomonadati</taxon>
        <taxon>Pseudomonadota</taxon>
        <taxon>Betaproteobacteria</taxon>
        <taxon>Burkholderiales</taxon>
        <taxon>Sphaerotilaceae</taxon>
        <taxon>Leptothrix</taxon>
    </lineage>
</organism>
<dbReference type="PANTHER" id="PTHR35849">
    <property type="entry name" value="BLR2341 PROTEIN"/>
    <property type="match status" value="1"/>
</dbReference>
<dbReference type="Gene3D" id="3.30.750.24">
    <property type="entry name" value="STAS domain"/>
    <property type="match status" value="1"/>
</dbReference>
<comment type="caution">
    <text evidence="2">The sequence shown here is derived from an EMBL/GenBank/DDBJ whole genome shotgun (WGS) entry which is preliminary data.</text>
</comment>
<evidence type="ECO:0000259" key="1">
    <source>
        <dbReference type="PROSITE" id="PS50801"/>
    </source>
</evidence>
<dbReference type="InterPro" id="IPR002645">
    <property type="entry name" value="STAS_dom"/>
</dbReference>
<feature type="domain" description="STAS" evidence="1">
    <location>
        <begin position="21"/>
        <end position="115"/>
    </location>
</feature>
<proteinExistence type="predicted"/>
<name>A0ABT9G0H0_LEPDI</name>
<evidence type="ECO:0000313" key="2">
    <source>
        <dbReference type="EMBL" id="MDP4299977.1"/>
    </source>
</evidence>
<dbReference type="SUPFAM" id="SSF52091">
    <property type="entry name" value="SpoIIaa-like"/>
    <property type="match status" value="1"/>
</dbReference>
<protein>
    <submittedName>
        <fullName evidence="2">STAS domain-containing protein</fullName>
    </submittedName>
</protein>
<evidence type="ECO:0000313" key="3">
    <source>
        <dbReference type="Proteomes" id="UP001235760"/>
    </source>
</evidence>
<reference evidence="2 3" key="1">
    <citation type="submission" date="2023-08" db="EMBL/GenBank/DDBJ databases">
        <authorList>
            <person name="Roldan D.M."/>
            <person name="Menes R.J."/>
        </authorList>
    </citation>
    <scope>NUCLEOTIDE SEQUENCE [LARGE SCALE GENOMIC DNA]</scope>
    <source>
        <strain evidence="2 3">CCM 2812</strain>
    </source>
</reference>
<dbReference type="InterPro" id="IPR036513">
    <property type="entry name" value="STAS_dom_sf"/>
</dbReference>
<sequence>MNDAVATDTALAATPAVSCTLPAELTIFTAAETRDRLLALLARAEAEDLPLHVDASEVLDVDGAGVQLLVSLSRQCERDRRFLRLLSPADALVRACQVLGLSFWLSAQTPSADTA</sequence>
<dbReference type="Proteomes" id="UP001235760">
    <property type="component" value="Unassembled WGS sequence"/>
</dbReference>
<dbReference type="InterPro" id="IPR052746">
    <property type="entry name" value="MlaB_ABC_Transporter"/>
</dbReference>